<dbReference type="Gene3D" id="3.30.9.100">
    <property type="match status" value="1"/>
</dbReference>
<sequence length="482" mass="51055">MVRPGGQRRPDARAGVRTQRLGAALRSTQQSVGDQHARRQRRDGDRVPGDPGKYRWRQLQEHHRAVDRDGLSGGRDGAQRASGRQGAATGGAECGQGVDQLPVQGQGGAAAPHLGHGNAALMAPCDADVAVIGAGPAGAAVALLLARAGHRVLLAERDTGPRLAVGESVGPGIRVALERLGVFDAFLADGHLESLGNMSAWGTPEAAGRDFLFSPYGNGWHLERGRFDATLRRQAQLCGAMLHGATRLEQLARAAGGWRLRLAGPDGPLDWHTRFVVDATGRRATVARRCGSARRPLDHLVGVVTYHGAGNKVQCRTLIEAERDGWWYSAPLPEARLVLAYMTDAGRHTRRALAGPPRPDSAPLTHARLVQHGGQAEAAAAIVPAYSACLAQAAGAGWLAVGDAAASVDPLSSQGIVSALEQGLAAAGALAAALGGDASAMPAYADRISSMYADYLVQRAHYYRREQRWPDSDFWRQRWVNA</sequence>
<name>A0ABX0NCU0_9BURK</name>
<dbReference type="Proteomes" id="UP000621455">
    <property type="component" value="Unassembled WGS sequence"/>
</dbReference>
<comment type="caution">
    <text evidence="3">The sequence shown here is derived from an EMBL/GenBank/DDBJ whole genome shotgun (WGS) entry which is preliminary data.</text>
</comment>
<dbReference type="InterPro" id="IPR050816">
    <property type="entry name" value="Flavin-dep_Halogenase_NPB"/>
</dbReference>
<dbReference type="PRINTS" id="PR00420">
    <property type="entry name" value="RNGMNOXGNASE"/>
</dbReference>
<evidence type="ECO:0000259" key="2">
    <source>
        <dbReference type="Pfam" id="PF01494"/>
    </source>
</evidence>
<reference evidence="3 4" key="1">
    <citation type="submission" date="2019-10" db="EMBL/GenBank/DDBJ databases">
        <title>Taxonomy of Antarctic Massilia spp.: description of Massilia rubra sp. nov., Massilia aquatica sp. nov., Massilia mucilaginosa sp. nov., Massilia frigida sp. nov. isolated from streams, lakes and regoliths.</title>
        <authorList>
            <person name="Holochova P."/>
            <person name="Sedlacek I."/>
            <person name="Kralova S."/>
            <person name="Maslanova I."/>
            <person name="Busse H.-J."/>
            <person name="Stankova E."/>
            <person name="Vrbovska V."/>
            <person name="Kovarovic V."/>
            <person name="Bartak M."/>
            <person name="Svec P."/>
            <person name="Pantucek R."/>
        </authorList>
    </citation>
    <scope>NUCLEOTIDE SEQUENCE [LARGE SCALE GENOMIC DNA]</scope>
    <source>
        <strain evidence="3 4">CCM 8695</strain>
    </source>
</reference>
<keyword evidence="4" id="KW-1185">Reference proteome</keyword>
<dbReference type="Pfam" id="PF01494">
    <property type="entry name" value="FAD_binding_3"/>
    <property type="match status" value="1"/>
</dbReference>
<feature type="compositionally biased region" description="Basic and acidic residues" evidence="1">
    <location>
        <begin position="58"/>
        <end position="70"/>
    </location>
</feature>
<organism evidence="3 4">
    <name type="scientific">Massilia frigida</name>
    <dbReference type="NCBI Taxonomy" id="2609281"/>
    <lineage>
        <taxon>Bacteria</taxon>
        <taxon>Pseudomonadati</taxon>
        <taxon>Pseudomonadota</taxon>
        <taxon>Betaproteobacteria</taxon>
        <taxon>Burkholderiales</taxon>
        <taxon>Oxalobacteraceae</taxon>
        <taxon>Telluria group</taxon>
        <taxon>Massilia</taxon>
    </lineage>
</organism>
<evidence type="ECO:0000256" key="1">
    <source>
        <dbReference type="SAM" id="MobiDB-lite"/>
    </source>
</evidence>
<dbReference type="PANTHER" id="PTHR43747">
    <property type="entry name" value="FAD-BINDING PROTEIN"/>
    <property type="match status" value="1"/>
</dbReference>
<dbReference type="EMBL" id="WHJG01000047">
    <property type="protein sequence ID" value="NHZ83266.1"/>
    <property type="molecule type" value="Genomic_DNA"/>
</dbReference>
<gene>
    <name evidence="3" type="ORF">F2P44_28925</name>
</gene>
<feature type="domain" description="FAD-binding" evidence="2">
    <location>
        <begin position="126"/>
        <end position="439"/>
    </location>
</feature>
<dbReference type="Gene3D" id="3.50.50.60">
    <property type="entry name" value="FAD/NAD(P)-binding domain"/>
    <property type="match status" value="1"/>
</dbReference>
<evidence type="ECO:0000313" key="3">
    <source>
        <dbReference type="EMBL" id="NHZ83266.1"/>
    </source>
</evidence>
<dbReference type="InterPro" id="IPR036188">
    <property type="entry name" value="FAD/NAD-bd_sf"/>
</dbReference>
<proteinExistence type="predicted"/>
<evidence type="ECO:0000313" key="4">
    <source>
        <dbReference type="Proteomes" id="UP000621455"/>
    </source>
</evidence>
<feature type="region of interest" description="Disordered" evidence="1">
    <location>
        <begin position="1"/>
        <end position="100"/>
    </location>
</feature>
<dbReference type="SUPFAM" id="SSF51905">
    <property type="entry name" value="FAD/NAD(P)-binding domain"/>
    <property type="match status" value="1"/>
</dbReference>
<dbReference type="PANTHER" id="PTHR43747:SF1">
    <property type="entry name" value="SLR1998 PROTEIN"/>
    <property type="match status" value="1"/>
</dbReference>
<accession>A0ABX0NCU0</accession>
<protein>
    <recommendedName>
        <fullName evidence="2">FAD-binding domain-containing protein</fullName>
    </recommendedName>
</protein>
<dbReference type="InterPro" id="IPR002938">
    <property type="entry name" value="FAD-bd"/>
</dbReference>